<evidence type="ECO:0000256" key="1">
    <source>
        <dbReference type="SAM" id="MobiDB-lite"/>
    </source>
</evidence>
<feature type="region of interest" description="Disordered" evidence="1">
    <location>
        <begin position="231"/>
        <end position="255"/>
    </location>
</feature>
<dbReference type="RefSeq" id="XP_066166783.1">
    <property type="nucleotide sequence ID" value="XM_066310686.1"/>
</dbReference>
<feature type="compositionally biased region" description="Basic residues" evidence="1">
    <location>
        <begin position="176"/>
        <end position="185"/>
    </location>
</feature>
<organism evidence="2">
    <name type="scientific">Oryza sativa subsp. japonica</name>
    <name type="common">Rice</name>
    <dbReference type="NCBI Taxonomy" id="39947"/>
    <lineage>
        <taxon>Eukaryota</taxon>
        <taxon>Viridiplantae</taxon>
        <taxon>Streptophyta</taxon>
        <taxon>Embryophyta</taxon>
        <taxon>Tracheophyta</taxon>
        <taxon>Spermatophyta</taxon>
        <taxon>Magnoliopsida</taxon>
        <taxon>Liliopsida</taxon>
        <taxon>Poales</taxon>
        <taxon>Poaceae</taxon>
        <taxon>BOP clade</taxon>
        <taxon>Oryzoideae</taxon>
        <taxon>Oryzeae</taxon>
        <taxon>Oryzinae</taxon>
        <taxon>Oryza</taxon>
        <taxon>Oryza sativa</taxon>
    </lineage>
</organism>
<dbReference type="GeneID" id="9266127"/>
<proteinExistence type="evidence at transcript level"/>
<dbReference type="KEGG" id="osa:9266127"/>
<feature type="compositionally biased region" description="Basic residues" evidence="1">
    <location>
        <begin position="239"/>
        <end position="255"/>
    </location>
</feature>
<evidence type="ECO:0000313" key="2">
    <source>
        <dbReference type="EMBL" id="BAG97894.1"/>
    </source>
</evidence>
<dbReference type="AlphaFoldDB" id="B7EZU7"/>
<reference evidence="2" key="1">
    <citation type="journal article" date="2003" name="Science">
        <title>Collection, Mapping, and Annotation of Over 28,000 cDNA Clones from japonica Rice.</title>
        <authorList>
            <person name="Kikuchi S."/>
            <person name="Satoh K."/>
            <person name="Nagata T."/>
            <person name="Kawagashira N."/>
            <person name="Doi K."/>
            <person name="Kishimoto N."/>
            <person name="Yazaki J."/>
            <person name="Ishikawa M."/>
            <person name="Yamada H."/>
            <person name="Ooka H."/>
            <person name="Hotta I."/>
            <person name="Kojima K."/>
            <person name="Namiki T."/>
            <person name="Ohneda E."/>
            <person name="Yahagi W."/>
            <person name="Suzuki K."/>
            <person name="Li C."/>
            <person name="Ohtsuki K."/>
            <person name="Shishiki T."/>
            <person name="Otomo Y."/>
            <person name="Murakami K."/>
            <person name="Iida Y."/>
            <person name="Sugano S."/>
            <person name="Fujimura T."/>
            <person name="Suzuki Y."/>
            <person name="Tsunoda Y."/>
            <person name="Kurosaki T."/>
            <person name="Kodama T."/>
            <person name="Masuda H."/>
            <person name="Kobayashi M."/>
            <person name="Xie Q."/>
            <person name="Lu M."/>
            <person name="Narikawa R."/>
            <person name="Sugiyama A."/>
            <person name="Mizuno K."/>
            <person name="Yokomizo S."/>
            <person name="Niikura J."/>
            <person name="Ikeda R."/>
            <person name="Ishibiki J."/>
            <person name="Kawamata M."/>
            <person name="Yoshimura A."/>
            <person name="Miura J."/>
            <person name="Kusumegi T."/>
            <person name="Oka M."/>
            <person name="Ryu R."/>
            <person name="Ueda M."/>
            <person name="Matsubara K."/>
            <person name="Kawai J."/>
            <person name="Carninci P."/>
            <person name="Adachi J."/>
            <person name="Aizawa K."/>
            <person name="Arakawa T."/>
            <person name="Fukuda S."/>
            <person name="Hara A."/>
            <person name="Hashidume W."/>
            <person name="Hayatsu N."/>
            <person name="Imotani K."/>
            <person name="Ishii Y."/>
            <person name="Itoh M."/>
            <person name="Kagawa I."/>
            <person name="Kondo S."/>
            <person name="Konno H."/>
            <person name="Miyazaki A."/>
            <person name="Osato N."/>
            <person name="Ota Y."/>
            <person name="Saito R."/>
            <person name="Sasaki D."/>
            <person name="Sato K."/>
            <person name="Shibata K."/>
            <person name="Shinagawa A."/>
            <person name="Shiraki T."/>
            <person name="Yoshino M."/>
            <person name="Hayashizaki Y."/>
        </authorList>
    </citation>
    <scope>NUCLEOTIDE SEQUENCE</scope>
</reference>
<feature type="region of interest" description="Disordered" evidence="1">
    <location>
        <begin position="162"/>
        <end position="193"/>
    </location>
</feature>
<dbReference type="EMBL" id="AK106958">
    <property type="protein sequence ID" value="BAG97894.1"/>
    <property type="molecule type" value="mRNA"/>
</dbReference>
<name>B7EZU7_ORYSJ</name>
<dbReference type="RefSeq" id="XP_015638938.1">
    <property type="nucleotide sequence ID" value="XM_015783452.3"/>
</dbReference>
<accession>B7EZU7</accession>
<dbReference type="EMBL" id="AK109539">
    <property type="protein sequence ID" value="BAG98794.1"/>
    <property type="molecule type" value="mRNA"/>
</dbReference>
<evidence type="ECO:0000313" key="3">
    <source>
        <dbReference type="EMBL" id="BAG98794.1"/>
    </source>
</evidence>
<dbReference type="OrthoDB" id="781829at2759"/>
<protein>
    <submittedName>
        <fullName evidence="2">cDNA clone:002-119-E11, full insert sequence</fullName>
    </submittedName>
    <submittedName>
        <fullName evidence="3">cDNA clone:002-119-G07, full insert sequence</fullName>
    </submittedName>
</protein>
<sequence length="255" mass="27891">MLDCLWGTIDPGGVAVELHEDRMALDAICSAVPVEMISTLATKETTKAAWNCIKTMRVGKPSAQKLRSEYEALAFRDGVSVEDIAMRLNTIVTQLSTLGDPEPDDKVVEKYLCVARPRFSQLALSMKHCSTSPLCPWRRSLDASRRLRTLASRRPRPYQVAAASSISPKKSGLNVTRKRNRRRRRAMAEATPVASAAAGKGAMVVVVATTLARCARRTSAVIVANLATGPNIAGANQSRSKRTWPRRRMSPRSCS</sequence>